<dbReference type="Proteomes" id="UP000007590">
    <property type="component" value="Chromosome"/>
</dbReference>
<reference evidence="1" key="1">
    <citation type="submission" date="2012-02" db="EMBL/GenBank/DDBJ databases">
        <title>The complete genome of Solitalea canadensis DSM 3403.</title>
        <authorList>
            <consortium name="US DOE Joint Genome Institute (JGI-PGF)"/>
            <person name="Lucas S."/>
            <person name="Copeland A."/>
            <person name="Lapidus A."/>
            <person name="Glavina del Rio T."/>
            <person name="Dalin E."/>
            <person name="Tice H."/>
            <person name="Bruce D."/>
            <person name="Goodwin L."/>
            <person name="Pitluck S."/>
            <person name="Peters L."/>
            <person name="Ovchinnikova G."/>
            <person name="Lu M."/>
            <person name="Kyrpides N."/>
            <person name="Mavromatis K."/>
            <person name="Ivanova N."/>
            <person name="Brettin T."/>
            <person name="Detter J.C."/>
            <person name="Han C."/>
            <person name="Larimer F."/>
            <person name="Land M."/>
            <person name="Hauser L."/>
            <person name="Markowitz V."/>
            <person name="Cheng J.-F."/>
            <person name="Hugenholtz P."/>
            <person name="Woyke T."/>
            <person name="Wu D."/>
            <person name="Spring S."/>
            <person name="Schroeder M."/>
            <person name="Kopitz M."/>
            <person name="Brambilla E."/>
            <person name="Klenk H.-P."/>
            <person name="Eisen J.A."/>
        </authorList>
    </citation>
    <scope>NUCLEOTIDE SEQUENCE</scope>
    <source>
        <strain evidence="1">DSM 3403</strain>
    </source>
</reference>
<accession>H8KMT3</accession>
<proteinExistence type="predicted"/>
<dbReference type="AlphaFoldDB" id="H8KMT3"/>
<name>H8KMT3_SOLCM</name>
<evidence type="ECO:0000313" key="2">
    <source>
        <dbReference type="Proteomes" id="UP000007590"/>
    </source>
</evidence>
<protein>
    <submittedName>
        <fullName evidence="1">Uncharacterized protein</fullName>
    </submittedName>
</protein>
<dbReference type="STRING" id="929556.Solca_4346"/>
<dbReference type="HOGENOM" id="CLU_3296630_0_0_10"/>
<organism evidence="1 2">
    <name type="scientific">Solitalea canadensis (strain ATCC 29591 / DSM 3403 / JCM 21819 / LMG 8368 / NBRC 15130 / NCIMB 12057 / USAM 9D)</name>
    <name type="common">Flexibacter canadensis</name>
    <dbReference type="NCBI Taxonomy" id="929556"/>
    <lineage>
        <taxon>Bacteria</taxon>
        <taxon>Pseudomonadati</taxon>
        <taxon>Bacteroidota</taxon>
        <taxon>Sphingobacteriia</taxon>
        <taxon>Sphingobacteriales</taxon>
        <taxon>Sphingobacteriaceae</taxon>
        <taxon>Solitalea</taxon>
    </lineage>
</organism>
<keyword evidence="2" id="KW-1185">Reference proteome</keyword>
<dbReference type="KEGG" id="scn:Solca_4346"/>
<sequence>MVSALNFEGKFPSKFIVLNATKVASSSFYNLFVTDNCVAG</sequence>
<gene>
    <name evidence="1" type="ordered locus">Solca_4346</name>
</gene>
<dbReference type="EMBL" id="CP003349">
    <property type="protein sequence ID" value="AFD09336.1"/>
    <property type="molecule type" value="Genomic_DNA"/>
</dbReference>
<evidence type="ECO:0000313" key="1">
    <source>
        <dbReference type="EMBL" id="AFD09336.1"/>
    </source>
</evidence>